<dbReference type="RefSeq" id="WP_211950417.1">
    <property type="nucleotide sequence ID" value="NZ_CAJPUY010000027.1"/>
</dbReference>
<evidence type="ECO:0000313" key="2">
    <source>
        <dbReference type="EMBL" id="CAG2156044.1"/>
    </source>
</evidence>
<reference evidence="2" key="1">
    <citation type="submission" date="2021-03" db="EMBL/GenBank/DDBJ databases">
        <authorList>
            <person name="Peeters C."/>
        </authorList>
    </citation>
    <scope>NUCLEOTIDE SEQUENCE</scope>
    <source>
        <strain evidence="2">LMG 31506</strain>
    </source>
</reference>
<organism evidence="2 3">
    <name type="scientific">Cupriavidus yeoncheonensis</name>
    <dbReference type="NCBI Taxonomy" id="1462994"/>
    <lineage>
        <taxon>Bacteria</taxon>
        <taxon>Pseudomonadati</taxon>
        <taxon>Pseudomonadota</taxon>
        <taxon>Betaproteobacteria</taxon>
        <taxon>Burkholderiales</taxon>
        <taxon>Burkholderiaceae</taxon>
        <taxon>Cupriavidus</taxon>
    </lineage>
</organism>
<dbReference type="Gene3D" id="1.10.150.690">
    <property type="entry name" value="DUF2063"/>
    <property type="match status" value="1"/>
</dbReference>
<comment type="caution">
    <text evidence="2">The sequence shown here is derived from an EMBL/GenBank/DDBJ whole genome shotgun (WGS) entry which is preliminary data.</text>
</comment>
<sequence>MKLETLQQDFRAWLTTASPDAAGRLGADAAAGLAVYQNNYRAQLMGCLETSFPRVHAWMGDEAFLAAAIAHVDSHPPHAWTLDAYADGFGETLAALYPDNPDLHELAWIEHAMSQSFVSADAAPLPVESLADIDWDAARLVLAPSLTLRAASTNAQDIWIAMNDDQPPPDSEMLAGAWGLVVWRRQFGCYLRQVDAIERDALVHVQANGRFDALCAWLVERLGEDDGIARAGELLASWLGNELIAGVEAA</sequence>
<dbReference type="Pfam" id="PF09836">
    <property type="entry name" value="DUF2063"/>
    <property type="match status" value="1"/>
</dbReference>
<dbReference type="Proteomes" id="UP000672934">
    <property type="component" value="Unassembled WGS sequence"/>
</dbReference>
<dbReference type="EMBL" id="CAJPUY010000027">
    <property type="protein sequence ID" value="CAG2156044.1"/>
    <property type="molecule type" value="Genomic_DNA"/>
</dbReference>
<gene>
    <name evidence="2" type="ORF">LMG31506_05577</name>
</gene>
<proteinExistence type="predicted"/>
<name>A0A916IYB0_9BURK</name>
<keyword evidence="3" id="KW-1185">Reference proteome</keyword>
<evidence type="ECO:0000259" key="1">
    <source>
        <dbReference type="Pfam" id="PF09836"/>
    </source>
</evidence>
<feature type="domain" description="Putative DNA-binding" evidence="1">
    <location>
        <begin position="6"/>
        <end position="91"/>
    </location>
</feature>
<dbReference type="AlphaFoldDB" id="A0A916IYB0"/>
<dbReference type="InterPro" id="IPR018640">
    <property type="entry name" value="DUF2063"/>
</dbReference>
<protein>
    <recommendedName>
        <fullName evidence="1">Putative DNA-binding domain-containing protein</fullName>
    </recommendedName>
</protein>
<dbReference type="InterPro" id="IPR044922">
    <property type="entry name" value="DUF2063_N_sf"/>
</dbReference>
<evidence type="ECO:0000313" key="3">
    <source>
        <dbReference type="Proteomes" id="UP000672934"/>
    </source>
</evidence>
<accession>A0A916IYB0</accession>